<name>A0ABN8BDV2_CHISP</name>
<dbReference type="Proteomes" id="UP001153292">
    <property type="component" value="Chromosome 9"/>
</dbReference>
<reference evidence="1" key="1">
    <citation type="submission" date="2021-12" db="EMBL/GenBank/DDBJ databases">
        <authorList>
            <person name="King R."/>
        </authorList>
    </citation>
    <scope>NUCLEOTIDE SEQUENCE</scope>
</reference>
<proteinExistence type="predicted"/>
<keyword evidence="2" id="KW-1185">Reference proteome</keyword>
<accession>A0ABN8BDV2</accession>
<protein>
    <submittedName>
        <fullName evidence="1">Uncharacterized protein</fullName>
    </submittedName>
</protein>
<sequence>MSDSSDDDLVLLENVYLKMRKTAIHPINRERKRFGEYHHLFVKKIKFDEQRFYTYTRMIQETFYYILDLVKNRLMKNWGNWHKQPILPEERLVVTIRAQVFPIERIGRLGHDMTYHAGSVEIGADWWVLTTVDAAGTNGLKCLPKHGGARDTIQIPQNMLFGVLTCLVLVLGCVCAAPTDETVDTANVVSTKDQQNNDLNADASTYHGGYPGRNYVTHGVVGVVGYGYLDDKHTPYHGHGGTYDYSGYDRGGYEDYDGYGGYTGGYKGYGGGYKGYGGGYKGYGGGYKGYGGGYSGYDQGGYGVNSLYGNGGYGGYGGNGGYGGYGGNGGHHSYYGYNSPTYEGGYHLGYGYYGKNRGHGNIYHSGITPSLVTGYRGYSRR</sequence>
<dbReference type="EMBL" id="OU963902">
    <property type="protein sequence ID" value="CAH0407772.1"/>
    <property type="molecule type" value="Genomic_DNA"/>
</dbReference>
<organism evidence="1 2">
    <name type="scientific">Chilo suppressalis</name>
    <name type="common">Asiatic rice borer moth</name>
    <dbReference type="NCBI Taxonomy" id="168631"/>
    <lineage>
        <taxon>Eukaryota</taxon>
        <taxon>Metazoa</taxon>
        <taxon>Ecdysozoa</taxon>
        <taxon>Arthropoda</taxon>
        <taxon>Hexapoda</taxon>
        <taxon>Insecta</taxon>
        <taxon>Pterygota</taxon>
        <taxon>Neoptera</taxon>
        <taxon>Endopterygota</taxon>
        <taxon>Lepidoptera</taxon>
        <taxon>Glossata</taxon>
        <taxon>Ditrysia</taxon>
        <taxon>Pyraloidea</taxon>
        <taxon>Crambidae</taxon>
        <taxon>Crambinae</taxon>
        <taxon>Chilo</taxon>
    </lineage>
</organism>
<evidence type="ECO:0000313" key="2">
    <source>
        <dbReference type="Proteomes" id="UP001153292"/>
    </source>
</evidence>
<gene>
    <name evidence="1" type="ORF">CHILSU_LOCUS11175</name>
</gene>
<evidence type="ECO:0000313" key="1">
    <source>
        <dbReference type="EMBL" id="CAH0407772.1"/>
    </source>
</evidence>